<proteinExistence type="predicted"/>
<organism evidence="1">
    <name type="scientific">Anguilla anguilla</name>
    <name type="common">European freshwater eel</name>
    <name type="synonym">Muraena anguilla</name>
    <dbReference type="NCBI Taxonomy" id="7936"/>
    <lineage>
        <taxon>Eukaryota</taxon>
        <taxon>Metazoa</taxon>
        <taxon>Chordata</taxon>
        <taxon>Craniata</taxon>
        <taxon>Vertebrata</taxon>
        <taxon>Euteleostomi</taxon>
        <taxon>Actinopterygii</taxon>
        <taxon>Neopterygii</taxon>
        <taxon>Teleostei</taxon>
        <taxon>Anguilliformes</taxon>
        <taxon>Anguillidae</taxon>
        <taxon>Anguilla</taxon>
    </lineage>
</organism>
<name>A0A0E9QVK6_ANGAN</name>
<evidence type="ECO:0000313" key="1">
    <source>
        <dbReference type="EMBL" id="JAH20265.1"/>
    </source>
</evidence>
<protein>
    <submittedName>
        <fullName evidence="1">Uncharacterized protein</fullName>
    </submittedName>
</protein>
<sequence length="17" mass="2093">MAIMYLDKQHKAENRLM</sequence>
<reference evidence="1" key="2">
    <citation type="journal article" date="2015" name="Fish Shellfish Immunol.">
        <title>Early steps in the European eel (Anguilla anguilla)-Vibrio vulnificus interaction in the gills: Role of the RtxA13 toxin.</title>
        <authorList>
            <person name="Callol A."/>
            <person name="Pajuelo D."/>
            <person name="Ebbesson L."/>
            <person name="Teles M."/>
            <person name="MacKenzie S."/>
            <person name="Amaro C."/>
        </authorList>
    </citation>
    <scope>NUCLEOTIDE SEQUENCE</scope>
</reference>
<dbReference type="AlphaFoldDB" id="A0A0E9QVK6"/>
<dbReference type="EMBL" id="GBXM01088312">
    <property type="protein sequence ID" value="JAH20265.1"/>
    <property type="molecule type" value="Transcribed_RNA"/>
</dbReference>
<reference evidence="1" key="1">
    <citation type="submission" date="2014-11" db="EMBL/GenBank/DDBJ databases">
        <authorList>
            <person name="Amaro Gonzalez C."/>
        </authorList>
    </citation>
    <scope>NUCLEOTIDE SEQUENCE</scope>
</reference>
<accession>A0A0E9QVK6</accession>